<dbReference type="Pfam" id="PF22758">
    <property type="entry name" value="Phage_cement"/>
    <property type="match status" value="1"/>
</dbReference>
<accession>A0A8S5SS94</accession>
<sequence>MAIRKDGMLAKALSTYNQFDYKYSEEVIPFGAAVMRGTDKENQCKKYAAEGAYLGIAAYRNVNMEDKREYPAQATVEVITKGYVWVKVAESVVAGDKAGYKSADNTWGKEAGGSYEATGAIFETSANSGEYAIIKL</sequence>
<organism evidence="1">
    <name type="scientific">Myoviridae sp. ctZ2t4</name>
    <dbReference type="NCBI Taxonomy" id="2827693"/>
    <lineage>
        <taxon>Viruses</taxon>
        <taxon>Duplodnaviria</taxon>
        <taxon>Heunggongvirae</taxon>
        <taxon>Uroviricota</taxon>
        <taxon>Caudoviricetes</taxon>
    </lineage>
</organism>
<name>A0A8S5SS94_9CAUD</name>
<dbReference type="EMBL" id="BK032664">
    <property type="protein sequence ID" value="DAF53824.1"/>
    <property type="molecule type" value="Genomic_DNA"/>
</dbReference>
<evidence type="ECO:0000313" key="1">
    <source>
        <dbReference type="EMBL" id="DAF53824.1"/>
    </source>
</evidence>
<proteinExistence type="predicted"/>
<reference evidence="1" key="1">
    <citation type="journal article" date="2021" name="Proc. Natl. Acad. Sci. U.S.A.">
        <title>A Catalog of Tens of Thousands of Viruses from Human Metagenomes Reveals Hidden Associations with Chronic Diseases.</title>
        <authorList>
            <person name="Tisza M.J."/>
            <person name="Buck C.B."/>
        </authorList>
    </citation>
    <scope>NUCLEOTIDE SEQUENCE</scope>
    <source>
        <strain evidence="1">CtZ2t4</strain>
    </source>
</reference>
<protein>
    <submittedName>
        <fullName evidence="1">Uncharacterized protein</fullName>
    </submittedName>
</protein>
<dbReference type="InterPro" id="IPR054438">
    <property type="entry name" value="Struct_cement_gp24/gp6"/>
</dbReference>